<dbReference type="RefSeq" id="WP_268008037.1">
    <property type="nucleotide sequence ID" value="NZ_BSUT01000001.1"/>
</dbReference>
<accession>A0ABY6ZPX0</accession>
<organism evidence="2 3">
    <name type="scientific">Alicyclobacillus fastidiosus</name>
    <dbReference type="NCBI Taxonomy" id="392011"/>
    <lineage>
        <taxon>Bacteria</taxon>
        <taxon>Bacillati</taxon>
        <taxon>Bacillota</taxon>
        <taxon>Bacilli</taxon>
        <taxon>Bacillales</taxon>
        <taxon>Alicyclobacillaceae</taxon>
        <taxon>Alicyclobacillus</taxon>
    </lineage>
</organism>
<feature type="domain" description="DUF4037" evidence="1">
    <location>
        <begin position="124"/>
        <end position="222"/>
    </location>
</feature>
<reference evidence="2" key="1">
    <citation type="submission" date="2022-08" db="EMBL/GenBank/DDBJ databases">
        <title>Alicyclobacillus fastidiosus DSM 17978, complete genome.</title>
        <authorList>
            <person name="Wang Q."/>
            <person name="Cai R."/>
            <person name="Wang Z."/>
        </authorList>
    </citation>
    <scope>NUCLEOTIDE SEQUENCE</scope>
    <source>
        <strain evidence="2">DSM 17978</strain>
    </source>
</reference>
<dbReference type="Pfam" id="PF13228">
    <property type="entry name" value="DUF4037"/>
    <property type="match status" value="1"/>
</dbReference>
<evidence type="ECO:0000313" key="2">
    <source>
        <dbReference type="EMBL" id="WAH44141.1"/>
    </source>
</evidence>
<evidence type="ECO:0000313" key="3">
    <source>
        <dbReference type="Proteomes" id="UP001164761"/>
    </source>
</evidence>
<proteinExistence type="predicted"/>
<protein>
    <submittedName>
        <fullName evidence="2">DUF4037 domain-containing protein</fullName>
    </submittedName>
</protein>
<dbReference type="InterPro" id="IPR025117">
    <property type="entry name" value="DUF4037"/>
</dbReference>
<sequence>MVSYISGIELARGFYFDIVQNLIDSPHAAALLGEGSEVLGYDQPRSMDHAFGPRMQIFVHSTEIDTISNAVERGLPKEYKGYPVQFYSWQDERVKHHVEITTLDNWLMSQLRFSHVSELTPAKWLAMPQQHLLQFISGAVFRDDIGELQEMRNQLSWYPIDVWLWMMASQWHLIGNIQHFIGRTAEASDVRGSSLISFRLVHLIMELSFLQERRYWPYLKWFGTAFSKLNIAPILAPKLDAILQSGDQETRENEINSALLLMAERHNSLELTRVVTPMVDNFQVGINNAVRPYRVLNAGDFANACIHSIKDEKIRRLQTVGSIDQLTHADDVLINFTSWPHHFNQLYQHHLENSLSE</sequence>
<dbReference type="Proteomes" id="UP001164761">
    <property type="component" value="Chromosome"/>
</dbReference>
<keyword evidence="3" id="KW-1185">Reference proteome</keyword>
<gene>
    <name evidence="2" type="ORF">NZD89_12605</name>
</gene>
<dbReference type="EMBL" id="CP104067">
    <property type="protein sequence ID" value="WAH44141.1"/>
    <property type="molecule type" value="Genomic_DNA"/>
</dbReference>
<name>A0ABY6ZPX0_9BACL</name>
<evidence type="ECO:0000259" key="1">
    <source>
        <dbReference type="Pfam" id="PF13228"/>
    </source>
</evidence>